<sequence length="847" mass="92035">MATRRPAGRRMPAMRTHRTPQVAAPAHAARSPLALGAQILGALALLAACGSTDGARQRAEYPATRTQDLTEVFHGTEVVDPYRWLEGDVRTDPEVAAWVRAQDQVARRSLARIDERDAIAERLEELWDYPKVNAPARHGEHWYSWVNSGLEAQSRLVRASLPEFLLDWEANLEMTDFTDSDGRDEIGFDVSPDEPTLVELVLDPNLLSEDGTVAYSGGAFSHDGRYLAYGTSASGSDWKDWQVLDLETLAPTGDVLTGIKWGGVSWMPDDSGFFYARYDVPEEDKFTARVTDQRVWFHRVGTPQSDDLLIHERPDQPEWSFSPRVSDDGRWLVLHIWMAGNDNQVHVFDLENASATPLALVDQFTADYSYVGTAPTGELLLRTDQDAPNGRVLAVDPRTEPPTWMEVVPEREWRLEGIDEVGGRLVAEYLADASSRVVLYDFVTSQEEVETSDEVADAPNASEDAATAAATDADRSAVAASADATSEGAAIGGDATDSAPTTALGPLVLEACVEGPTVELPGIGSVGGLTGDTDATEVFFAFSSFATPGQIHRLDLATGTTELAHQDGPKGLDPSDYTVTQVWYESKDGTRVPMFLCHRAGLEPATDGPGEHPTLLYGYGGFDVSLTPGFSVSRLVWMEMGGVFAMPNLRGGGEFGEAWHSAGTRTRKQNVFDDFIAAGEWLVANGWTRPDRLAIQGGSNGGLLVGACLIQRPDLFGACLPAVGVMDMLRFHLFTAGRYWVDDYGSVDVPEEFQALLAYSPYHNLEDGAQYPATLITTADTDDRVVPGHSFKFAARMQAAQGGPAPVLLRVESSAGHGAGKPTAKRIAEAADLWAFLVRELDFEPRL</sequence>
<dbReference type="SUPFAM" id="SSF53474">
    <property type="entry name" value="alpha/beta-Hydrolases"/>
    <property type="match status" value="1"/>
</dbReference>
<dbReference type="Gene3D" id="3.40.50.1820">
    <property type="entry name" value="alpha/beta hydrolase"/>
    <property type="match status" value="2"/>
</dbReference>
<dbReference type="PANTHER" id="PTHR42881">
    <property type="entry name" value="PROLYL ENDOPEPTIDASE"/>
    <property type="match status" value="1"/>
</dbReference>
<evidence type="ECO:0000313" key="11">
    <source>
        <dbReference type="Proteomes" id="UP000319342"/>
    </source>
</evidence>
<dbReference type="PRINTS" id="PR00862">
    <property type="entry name" value="PROLIGOPTASE"/>
</dbReference>
<keyword evidence="4" id="KW-0645">Protease</keyword>
<feature type="domain" description="Peptidase S9A N-terminal" evidence="9">
    <location>
        <begin position="62"/>
        <end position="565"/>
    </location>
</feature>
<dbReference type="FunFam" id="3.40.50.1820:FF:000005">
    <property type="entry name" value="Prolyl endopeptidase"/>
    <property type="match status" value="1"/>
</dbReference>
<feature type="compositionally biased region" description="Low complexity" evidence="7">
    <location>
        <begin position="1"/>
        <end position="14"/>
    </location>
</feature>
<protein>
    <recommendedName>
        <fullName evidence="3">prolyl oligopeptidase</fullName>
        <ecNumber evidence="3">3.4.21.26</ecNumber>
    </recommendedName>
</protein>
<organism evidence="10 11">
    <name type="scientific">Rohdeia mirabilis</name>
    <dbReference type="NCBI Taxonomy" id="2528008"/>
    <lineage>
        <taxon>Bacteria</taxon>
        <taxon>Pseudomonadati</taxon>
        <taxon>Planctomycetota</taxon>
        <taxon>Planctomycetia</taxon>
        <taxon>Planctomycetia incertae sedis</taxon>
        <taxon>Rohdeia</taxon>
    </lineage>
</organism>
<evidence type="ECO:0000256" key="1">
    <source>
        <dbReference type="ARBA" id="ARBA00001070"/>
    </source>
</evidence>
<comment type="similarity">
    <text evidence="2">Belongs to the peptidase S9A family.</text>
</comment>
<reference evidence="10 11" key="1">
    <citation type="submission" date="2019-02" db="EMBL/GenBank/DDBJ databases">
        <title>Deep-cultivation of Planctomycetes and their phenomic and genomic characterization uncovers novel biology.</title>
        <authorList>
            <person name="Wiegand S."/>
            <person name="Jogler M."/>
            <person name="Boedeker C."/>
            <person name="Pinto D."/>
            <person name="Vollmers J."/>
            <person name="Rivas-Marin E."/>
            <person name="Kohn T."/>
            <person name="Peeters S.H."/>
            <person name="Heuer A."/>
            <person name="Rast P."/>
            <person name="Oberbeckmann S."/>
            <person name="Bunk B."/>
            <person name="Jeske O."/>
            <person name="Meyerdierks A."/>
            <person name="Storesund J.E."/>
            <person name="Kallscheuer N."/>
            <person name="Luecker S."/>
            <person name="Lage O.M."/>
            <person name="Pohl T."/>
            <person name="Merkel B.J."/>
            <person name="Hornburger P."/>
            <person name="Mueller R.-W."/>
            <person name="Bruemmer F."/>
            <person name="Labrenz M."/>
            <person name="Spormann A.M."/>
            <person name="Op den Camp H."/>
            <person name="Overmann J."/>
            <person name="Amann R."/>
            <person name="Jetten M.S.M."/>
            <person name="Mascher T."/>
            <person name="Medema M.H."/>
            <person name="Devos D.P."/>
            <person name="Kaster A.-K."/>
            <person name="Ovreas L."/>
            <person name="Rohde M."/>
            <person name="Galperin M.Y."/>
            <person name="Jogler C."/>
        </authorList>
    </citation>
    <scope>NUCLEOTIDE SEQUENCE [LARGE SCALE GENOMIC DNA]</scope>
    <source>
        <strain evidence="10 11">Pla163</strain>
    </source>
</reference>
<dbReference type="Pfam" id="PF00326">
    <property type="entry name" value="Peptidase_S9"/>
    <property type="match status" value="1"/>
</dbReference>
<dbReference type="AlphaFoldDB" id="A0A518D3J2"/>
<evidence type="ECO:0000256" key="3">
    <source>
        <dbReference type="ARBA" id="ARBA00011897"/>
    </source>
</evidence>
<feature type="domain" description="Peptidase S9 prolyl oligopeptidase catalytic" evidence="8">
    <location>
        <begin position="629"/>
        <end position="842"/>
    </location>
</feature>
<dbReference type="SUPFAM" id="SSF50993">
    <property type="entry name" value="Peptidase/esterase 'gauge' domain"/>
    <property type="match status" value="1"/>
</dbReference>
<dbReference type="InterPro" id="IPR029058">
    <property type="entry name" value="AB_hydrolase_fold"/>
</dbReference>
<evidence type="ECO:0000313" key="10">
    <source>
        <dbReference type="EMBL" id="QDU86053.1"/>
    </source>
</evidence>
<keyword evidence="5 10" id="KW-0378">Hydrolase</keyword>
<dbReference type="Gene3D" id="2.130.10.120">
    <property type="entry name" value="Prolyl oligopeptidase, N-terminal domain"/>
    <property type="match status" value="2"/>
</dbReference>
<dbReference type="InterPro" id="IPR002471">
    <property type="entry name" value="Pept_S9_AS"/>
</dbReference>
<dbReference type="OrthoDB" id="9801421at2"/>
<dbReference type="PANTHER" id="PTHR42881:SF2">
    <property type="entry name" value="PROLYL ENDOPEPTIDASE"/>
    <property type="match status" value="1"/>
</dbReference>
<dbReference type="PROSITE" id="PS00708">
    <property type="entry name" value="PRO_ENDOPEP_SER"/>
    <property type="match status" value="1"/>
</dbReference>
<evidence type="ECO:0000259" key="8">
    <source>
        <dbReference type="Pfam" id="PF00326"/>
    </source>
</evidence>
<dbReference type="EMBL" id="CP036290">
    <property type="protein sequence ID" value="QDU86053.1"/>
    <property type="molecule type" value="Genomic_DNA"/>
</dbReference>
<keyword evidence="6" id="KW-0720">Serine protease</keyword>
<dbReference type="InterPro" id="IPR002470">
    <property type="entry name" value="Peptidase_S9A"/>
</dbReference>
<evidence type="ECO:0000256" key="4">
    <source>
        <dbReference type="ARBA" id="ARBA00022670"/>
    </source>
</evidence>
<dbReference type="InterPro" id="IPR023302">
    <property type="entry name" value="Pept_S9A_N"/>
</dbReference>
<dbReference type="GO" id="GO:0004252">
    <property type="term" value="F:serine-type endopeptidase activity"/>
    <property type="evidence" value="ECO:0007669"/>
    <property type="project" value="UniProtKB-EC"/>
</dbReference>
<keyword evidence="11" id="KW-1185">Reference proteome</keyword>
<dbReference type="EC" id="3.4.21.26" evidence="3"/>
<comment type="catalytic activity">
    <reaction evidence="1">
        <text>Hydrolysis of Pro-|-Xaa &gt;&gt; Ala-|-Xaa in oligopeptides.</text>
        <dbReference type="EC" id="3.4.21.26"/>
    </reaction>
</comment>
<accession>A0A518D3J2</accession>
<name>A0A518D3J2_9BACT</name>
<evidence type="ECO:0000256" key="5">
    <source>
        <dbReference type="ARBA" id="ARBA00022801"/>
    </source>
</evidence>
<dbReference type="InterPro" id="IPR001375">
    <property type="entry name" value="Peptidase_S9_cat"/>
</dbReference>
<dbReference type="GO" id="GO:0006508">
    <property type="term" value="P:proteolysis"/>
    <property type="evidence" value="ECO:0007669"/>
    <property type="project" value="UniProtKB-KW"/>
</dbReference>
<dbReference type="GO" id="GO:0070012">
    <property type="term" value="F:oligopeptidase activity"/>
    <property type="evidence" value="ECO:0007669"/>
    <property type="project" value="TreeGrafter"/>
</dbReference>
<evidence type="ECO:0000256" key="7">
    <source>
        <dbReference type="SAM" id="MobiDB-lite"/>
    </source>
</evidence>
<dbReference type="GO" id="GO:0005829">
    <property type="term" value="C:cytosol"/>
    <property type="evidence" value="ECO:0007669"/>
    <property type="project" value="TreeGrafter"/>
</dbReference>
<dbReference type="Pfam" id="PF02897">
    <property type="entry name" value="Peptidase_S9_N"/>
    <property type="match status" value="1"/>
</dbReference>
<proteinExistence type="inferred from homology"/>
<evidence type="ECO:0000256" key="6">
    <source>
        <dbReference type="ARBA" id="ARBA00022825"/>
    </source>
</evidence>
<feature type="region of interest" description="Disordered" evidence="7">
    <location>
        <begin position="1"/>
        <end position="22"/>
    </location>
</feature>
<dbReference type="InterPro" id="IPR051167">
    <property type="entry name" value="Prolyl_oligopep/macrocyclase"/>
</dbReference>
<evidence type="ECO:0000256" key="2">
    <source>
        <dbReference type="ARBA" id="ARBA00005228"/>
    </source>
</evidence>
<gene>
    <name evidence="10" type="ORF">Pla163_32020</name>
</gene>
<dbReference type="Proteomes" id="UP000319342">
    <property type="component" value="Chromosome"/>
</dbReference>
<evidence type="ECO:0000259" key="9">
    <source>
        <dbReference type="Pfam" id="PF02897"/>
    </source>
</evidence>